<reference evidence="2" key="1">
    <citation type="submission" date="2017-02" db="UniProtKB">
        <authorList>
            <consortium name="WormBaseParasite"/>
        </authorList>
    </citation>
    <scope>IDENTIFICATION</scope>
</reference>
<dbReference type="WBParaSite" id="ALUE_0002167301-mRNA-1">
    <property type="protein sequence ID" value="ALUE_0002167301-mRNA-1"/>
    <property type="gene ID" value="ALUE_0002167301"/>
</dbReference>
<accession>A0A0M3ISE5</accession>
<keyword evidence="1" id="KW-1185">Reference proteome</keyword>
<evidence type="ECO:0000313" key="1">
    <source>
        <dbReference type="Proteomes" id="UP000036681"/>
    </source>
</evidence>
<name>A0A0M3ISE5_ASCLU</name>
<protein>
    <submittedName>
        <fullName evidence="2">Terpene_synth_C domain-containing protein</fullName>
    </submittedName>
</protein>
<dbReference type="Proteomes" id="UP000036681">
    <property type="component" value="Unplaced"/>
</dbReference>
<organism evidence="1 2">
    <name type="scientific">Ascaris lumbricoides</name>
    <name type="common">Giant roundworm</name>
    <dbReference type="NCBI Taxonomy" id="6252"/>
    <lineage>
        <taxon>Eukaryota</taxon>
        <taxon>Metazoa</taxon>
        <taxon>Ecdysozoa</taxon>
        <taxon>Nematoda</taxon>
        <taxon>Chromadorea</taxon>
        <taxon>Rhabditida</taxon>
        <taxon>Spirurina</taxon>
        <taxon>Ascaridomorpha</taxon>
        <taxon>Ascaridoidea</taxon>
        <taxon>Ascarididae</taxon>
        <taxon>Ascaris</taxon>
    </lineage>
</organism>
<dbReference type="AlphaFoldDB" id="A0A0M3ISE5"/>
<evidence type="ECO:0000313" key="2">
    <source>
        <dbReference type="WBParaSite" id="ALUE_0002167301-mRNA-1"/>
    </source>
</evidence>
<sequence>MFGYGETDSPYYLDVALLNRSDMLDGPRKLKSFFDRDGSTVPAESTCRSDALVKEAAAVRVQLPVSPALVPMVYEAQKFGIVNEVAVLCACMELDPIFSTWTDESEKWSASLALMPLTFHRGDPITYILICDEYMLHCEAFRKEWCVENSIDEAKINSAFKTADIIIKAMRGFKICDEYMLHCEAFRKEWCVENSIDEAKINSAFKTADIIIKAMRGFKADWSCMSCKFDLLSVIDYVPWIFRDTFKENIAVYSGLQEKGYLDLKTQKYIQVCSTSVLSLFGEHPEYIVYARLVENRAVTVMAVDASWVAETADPDALDAAKKVIFCC</sequence>
<proteinExistence type="predicted"/>